<protein>
    <recommendedName>
        <fullName evidence="3">NADAR domain-containing protein</fullName>
    </recommendedName>
</protein>
<dbReference type="InterPro" id="IPR037238">
    <property type="entry name" value="YbiA-like_sf"/>
</dbReference>
<proteinExistence type="predicted"/>
<evidence type="ECO:0000313" key="2">
    <source>
        <dbReference type="EMBL" id="QHU36063.1"/>
    </source>
</evidence>
<reference evidence="2" key="1">
    <citation type="journal article" date="2020" name="Nature">
        <title>Giant virus diversity and host interactions through global metagenomics.</title>
        <authorList>
            <person name="Schulz F."/>
            <person name="Roux S."/>
            <person name="Paez-Espino D."/>
            <person name="Jungbluth S."/>
            <person name="Walsh D.A."/>
            <person name="Denef V.J."/>
            <person name="McMahon K.D."/>
            <person name="Konstantinidis K.T."/>
            <person name="Eloe-Fadrosh E.A."/>
            <person name="Kyrpides N.C."/>
            <person name="Woyke T."/>
        </authorList>
    </citation>
    <scope>NUCLEOTIDE SEQUENCE</scope>
    <source>
        <strain evidence="2">GVMAG-S-1035124-57</strain>
    </source>
</reference>
<accession>A0A6C0M0L1</accession>
<sequence>MVRSKLNPDINYREYKQLERDDADYDATMYEIELLGKEVRIAIGRGKTDKKDILYYPMYLINTDDRVVKQIGVFEIRADQSSDFLDDEDDLDIDKLPHPLIYSFVTASMLEADSRGKKAPAQEAPVIQEAEKEATAQEATAQEETLAETTAEEEADQTLRSKMKALALPPQTKDTAEAEHAEYKKQPDQPWIQTHMQNNNFGIKDNEGGGDCLFAVIRDAYRTRGKYVEVPELRRKLAAEATEEVFSRYKEMYTMTADSIATTSAEMRTLVDANAKLKQRLERTTEAKEQEAIIAESRRNAARFKQLKAEVALSKELLQEFHFIKNVNTLEDFREMLKSCAFWADTWAISTLERVLRVKLIILSSERFHAGEMGGVLQCGQLNDRVLEDQGVFEPEFYIMAEHTGSHYKLITYKDEALLTFREIPYDIKVMVTEKCMEHNAGPYNLIPQFRTFREEELGLKGVEEDQAVRASADHSSAAHPALYDDATVFQFYSKSMDKPLPGTGSGETIERADIPKYAALAKETPQWRKMLSNLWEPPGDDREKALFVLDDHRWRTLEHYMQGSRFRKENPKQYLQFSLDSESELSKSVAMLQDKPKDVKPDADFSLREEKEREDAQYAKYSQNSYLEDMLLNTRNAKLVHFRRGKPPITCNELMRVRHRLLQEHAKRKK</sequence>
<feature type="coiled-coil region" evidence="1">
    <location>
        <begin position="267"/>
        <end position="298"/>
    </location>
</feature>
<dbReference type="Gene3D" id="1.10.357.40">
    <property type="entry name" value="YbiA-like"/>
    <property type="match status" value="1"/>
</dbReference>
<evidence type="ECO:0008006" key="3">
    <source>
        <dbReference type="Google" id="ProtNLM"/>
    </source>
</evidence>
<keyword evidence="1" id="KW-0175">Coiled coil</keyword>
<dbReference type="AlphaFoldDB" id="A0A6C0M0L1"/>
<name>A0A6C0M0L1_9ZZZZ</name>
<organism evidence="2">
    <name type="scientific">viral metagenome</name>
    <dbReference type="NCBI Taxonomy" id="1070528"/>
    <lineage>
        <taxon>unclassified sequences</taxon>
        <taxon>metagenomes</taxon>
        <taxon>organismal metagenomes</taxon>
    </lineage>
</organism>
<dbReference type="SUPFAM" id="SSF143990">
    <property type="entry name" value="YbiA-like"/>
    <property type="match status" value="1"/>
</dbReference>
<dbReference type="Gene3D" id="3.90.70.80">
    <property type="match status" value="1"/>
</dbReference>
<dbReference type="EMBL" id="MN740632">
    <property type="protein sequence ID" value="QHU36063.1"/>
    <property type="molecule type" value="Genomic_DNA"/>
</dbReference>
<evidence type="ECO:0000256" key="1">
    <source>
        <dbReference type="SAM" id="Coils"/>
    </source>
</evidence>